<sequence>MIDYDYTVRKSDPSSERIPSQNSDPFIFYFTRFFQGYDSTNQWSTEFFNIILRICTTSEFSVLVKMY</sequence>
<feature type="compositionally biased region" description="Basic and acidic residues" evidence="1">
    <location>
        <begin position="1"/>
        <end position="15"/>
    </location>
</feature>
<accession>J3LJK8</accession>
<dbReference type="EnsemblPlants" id="OB03G12340.1">
    <property type="protein sequence ID" value="OB03G12340.1"/>
    <property type="gene ID" value="OB03G12340"/>
</dbReference>
<evidence type="ECO:0000256" key="1">
    <source>
        <dbReference type="SAM" id="MobiDB-lite"/>
    </source>
</evidence>
<reference evidence="2" key="2">
    <citation type="submission" date="2013-04" db="UniProtKB">
        <authorList>
            <consortium name="EnsemblPlants"/>
        </authorList>
    </citation>
    <scope>IDENTIFICATION</scope>
</reference>
<proteinExistence type="predicted"/>
<keyword evidence="3" id="KW-1185">Reference proteome</keyword>
<dbReference type="Gramene" id="OB03G12340.1">
    <property type="protein sequence ID" value="OB03G12340.1"/>
    <property type="gene ID" value="OB03G12340"/>
</dbReference>
<dbReference type="Proteomes" id="UP000006038">
    <property type="component" value="Chromosome 3"/>
</dbReference>
<organism evidence="2">
    <name type="scientific">Oryza brachyantha</name>
    <name type="common">malo sina</name>
    <dbReference type="NCBI Taxonomy" id="4533"/>
    <lineage>
        <taxon>Eukaryota</taxon>
        <taxon>Viridiplantae</taxon>
        <taxon>Streptophyta</taxon>
        <taxon>Embryophyta</taxon>
        <taxon>Tracheophyta</taxon>
        <taxon>Spermatophyta</taxon>
        <taxon>Magnoliopsida</taxon>
        <taxon>Liliopsida</taxon>
        <taxon>Poales</taxon>
        <taxon>Poaceae</taxon>
        <taxon>BOP clade</taxon>
        <taxon>Oryzoideae</taxon>
        <taxon>Oryzeae</taxon>
        <taxon>Oryzinae</taxon>
        <taxon>Oryza</taxon>
    </lineage>
</organism>
<protein>
    <submittedName>
        <fullName evidence="2">Uncharacterized protein</fullName>
    </submittedName>
</protein>
<evidence type="ECO:0000313" key="2">
    <source>
        <dbReference type="EnsemblPlants" id="OB03G12340.1"/>
    </source>
</evidence>
<dbReference type="AlphaFoldDB" id="J3LJK8"/>
<evidence type="ECO:0000313" key="3">
    <source>
        <dbReference type="Proteomes" id="UP000006038"/>
    </source>
</evidence>
<reference evidence="2" key="1">
    <citation type="journal article" date="2013" name="Nat. Commun.">
        <title>Whole-genome sequencing of Oryza brachyantha reveals mechanisms underlying Oryza genome evolution.</title>
        <authorList>
            <person name="Chen J."/>
            <person name="Huang Q."/>
            <person name="Gao D."/>
            <person name="Wang J."/>
            <person name="Lang Y."/>
            <person name="Liu T."/>
            <person name="Li B."/>
            <person name="Bai Z."/>
            <person name="Luis Goicoechea J."/>
            <person name="Liang C."/>
            <person name="Chen C."/>
            <person name="Zhang W."/>
            <person name="Sun S."/>
            <person name="Liao Y."/>
            <person name="Zhang X."/>
            <person name="Yang L."/>
            <person name="Song C."/>
            <person name="Wang M."/>
            <person name="Shi J."/>
            <person name="Liu G."/>
            <person name="Liu J."/>
            <person name="Zhou H."/>
            <person name="Zhou W."/>
            <person name="Yu Q."/>
            <person name="An N."/>
            <person name="Chen Y."/>
            <person name="Cai Q."/>
            <person name="Wang B."/>
            <person name="Liu B."/>
            <person name="Min J."/>
            <person name="Huang Y."/>
            <person name="Wu H."/>
            <person name="Li Z."/>
            <person name="Zhang Y."/>
            <person name="Yin Y."/>
            <person name="Song W."/>
            <person name="Jiang J."/>
            <person name="Jackson S.A."/>
            <person name="Wing R.A."/>
            <person name="Wang J."/>
            <person name="Chen M."/>
        </authorList>
    </citation>
    <scope>NUCLEOTIDE SEQUENCE [LARGE SCALE GENOMIC DNA]</scope>
    <source>
        <strain evidence="2">cv. IRGC 101232</strain>
    </source>
</reference>
<name>J3LJK8_ORYBR</name>
<dbReference type="HOGENOM" id="CLU_2816504_0_0_1"/>
<feature type="region of interest" description="Disordered" evidence="1">
    <location>
        <begin position="1"/>
        <end position="20"/>
    </location>
</feature>